<gene>
    <name evidence="3" type="ORF">METZ01_LOCUS173158</name>
</gene>
<accession>A0A382C340</accession>
<dbReference type="Pfam" id="PF01370">
    <property type="entry name" value="Epimerase"/>
    <property type="match status" value="1"/>
</dbReference>
<dbReference type="SUPFAM" id="SSF51735">
    <property type="entry name" value="NAD(P)-binding Rossmann-fold domains"/>
    <property type="match status" value="1"/>
</dbReference>
<dbReference type="InterPro" id="IPR001509">
    <property type="entry name" value="Epimerase_deHydtase"/>
</dbReference>
<comment type="similarity">
    <text evidence="1">Belongs to the NAD(P)-dependent epimerase/dehydratase family.</text>
</comment>
<organism evidence="3">
    <name type="scientific">marine metagenome</name>
    <dbReference type="NCBI Taxonomy" id="408172"/>
    <lineage>
        <taxon>unclassified sequences</taxon>
        <taxon>metagenomes</taxon>
        <taxon>ecological metagenomes</taxon>
    </lineage>
</organism>
<proteinExistence type="inferred from homology"/>
<dbReference type="InterPro" id="IPR036291">
    <property type="entry name" value="NAD(P)-bd_dom_sf"/>
</dbReference>
<evidence type="ECO:0000256" key="1">
    <source>
        <dbReference type="ARBA" id="ARBA00007637"/>
    </source>
</evidence>
<sequence>MPIELIAITRLANSDLPSLNNGKWIEMDIEHPPHQVFSYLGKPDVLLHLAWQGLPNYNSLHHLQSELPIQYNFLNNLICQGLTSIVVTGTCFEYGMQSGCLSEDLETKPSNPYAIAKDSLRQRLEILKKQYDFNLTWARLFYIYGDGQSEESIYSQLKTSIQNSEKKFNMSEGEQLRDFLPIEKVSQHLINLVILNKNIGIVNVCSGKPISVQKLVKSWLEENNWSIELNLGYYPYPNYEPMDFWG</sequence>
<dbReference type="EMBL" id="UINC01032514">
    <property type="protein sequence ID" value="SVB20304.1"/>
    <property type="molecule type" value="Genomic_DNA"/>
</dbReference>
<dbReference type="Gene3D" id="3.40.50.720">
    <property type="entry name" value="NAD(P)-binding Rossmann-like Domain"/>
    <property type="match status" value="1"/>
</dbReference>
<feature type="non-terminal residue" evidence="3">
    <location>
        <position position="246"/>
    </location>
</feature>
<protein>
    <recommendedName>
        <fullName evidence="2">NAD-dependent epimerase/dehydratase domain-containing protein</fullName>
    </recommendedName>
</protein>
<feature type="domain" description="NAD-dependent epimerase/dehydratase" evidence="2">
    <location>
        <begin position="3"/>
        <end position="185"/>
    </location>
</feature>
<dbReference type="Gene3D" id="3.90.25.10">
    <property type="entry name" value="UDP-galactose 4-epimerase, domain 1"/>
    <property type="match status" value="1"/>
</dbReference>
<dbReference type="PANTHER" id="PTHR43000">
    <property type="entry name" value="DTDP-D-GLUCOSE 4,6-DEHYDRATASE-RELATED"/>
    <property type="match status" value="1"/>
</dbReference>
<reference evidence="3" key="1">
    <citation type="submission" date="2018-05" db="EMBL/GenBank/DDBJ databases">
        <authorList>
            <person name="Lanie J.A."/>
            <person name="Ng W.-L."/>
            <person name="Kazmierczak K.M."/>
            <person name="Andrzejewski T.M."/>
            <person name="Davidsen T.M."/>
            <person name="Wayne K.J."/>
            <person name="Tettelin H."/>
            <person name="Glass J.I."/>
            <person name="Rusch D."/>
            <person name="Podicherti R."/>
            <person name="Tsui H.-C.T."/>
            <person name="Winkler M.E."/>
        </authorList>
    </citation>
    <scope>NUCLEOTIDE SEQUENCE</scope>
</reference>
<evidence type="ECO:0000313" key="3">
    <source>
        <dbReference type="EMBL" id="SVB20304.1"/>
    </source>
</evidence>
<name>A0A382C340_9ZZZZ</name>
<dbReference type="AlphaFoldDB" id="A0A382C340"/>
<evidence type="ECO:0000259" key="2">
    <source>
        <dbReference type="Pfam" id="PF01370"/>
    </source>
</evidence>